<reference evidence="1" key="1">
    <citation type="submission" date="2022-02" db="EMBL/GenBank/DDBJ databases">
        <title>Plant Genome Project.</title>
        <authorList>
            <person name="Zhang R.-G."/>
        </authorList>
    </citation>
    <scope>NUCLEOTIDE SEQUENCE</scope>
    <source>
        <strain evidence="1">AT1</strain>
    </source>
</reference>
<evidence type="ECO:0000313" key="1">
    <source>
        <dbReference type="EMBL" id="KAI8554153.1"/>
    </source>
</evidence>
<sequence length="183" mass="20472">MCQSNGNDEEDDNAGKRIVPLTPKKGSCYIPHGSNNIKEFRSEIGKRFQPKWQTKMSNDTGLQSLADESNPSQPSPPPIRVSLSETAGRDVEFGKQLQNHVIKSGWLSSVFVGGALIDFYAKLLFIDDAAELFDEMPFRNFLCANALMYAKYGMWNVIEQSRDEMKERGLEKDVGCSQIEVAS</sequence>
<accession>A0ACC0NNS6</accession>
<organism evidence="1 2">
    <name type="scientific">Rhododendron molle</name>
    <name type="common">Chinese azalea</name>
    <name type="synonym">Azalea mollis</name>
    <dbReference type="NCBI Taxonomy" id="49168"/>
    <lineage>
        <taxon>Eukaryota</taxon>
        <taxon>Viridiplantae</taxon>
        <taxon>Streptophyta</taxon>
        <taxon>Embryophyta</taxon>
        <taxon>Tracheophyta</taxon>
        <taxon>Spermatophyta</taxon>
        <taxon>Magnoliopsida</taxon>
        <taxon>eudicotyledons</taxon>
        <taxon>Gunneridae</taxon>
        <taxon>Pentapetalae</taxon>
        <taxon>asterids</taxon>
        <taxon>Ericales</taxon>
        <taxon>Ericaceae</taxon>
        <taxon>Ericoideae</taxon>
        <taxon>Rhodoreae</taxon>
        <taxon>Rhododendron</taxon>
    </lineage>
</organism>
<keyword evidence="2" id="KW-1185">Reference proteome</keyword>
<gene>
    <name evidence="1" type="ORF">RHMOL_Rhmol05G0076300</name>
</gene>
<name>A0ACC0NNS6_RHOML</name>
<evidence type="ECO:0000313" key="2">
    <source>
        <dbReference type="Proteomes" id="UP001062846"/>
    </source>
</evidence>
<comment type="caution">
    <text evidence="1">The sequence shown here is derived from an EMBL/GenBank/DDBJ whole genome shotgun (WGS) entry which is preliminary data.</text>
</comment>
<dbReference type="EMBL" id="CM046392">
    <property type="protein sequence ID" value="KAI8554153.1"/>
    <property type="molecule type" value="Genomic_DNA"/>
</dbReference>
<dbReference type="Proteomes" id="UP001062846">
    <property type="component" value="Chromosome 5"/>
</dbReference>
<protein>
    <submittedName>
        <fullName evidence="1">Uncharacterized protein</fullName>
    </submittedName>
</protein>
<proteinExistence type="predicted"/>